<sequence length="45" mass="4844">MKTANNQPEPGGVSLPITRVANSPGLVFLARKNMQAIAILNAEYF</sequence>
<dbReference type="Proteomes" id="UP001387447">
    <property type="component" value="Unassembled WGS sequence"/>
</dbReference>
<protein>
    <submittedName>
        <fullName evidence="1">Uncharacterized protein</fullName>
    </submittedName>
</protein>
<evidence type="ECO:0000313" key="1">
    <source>
        <dbReference type="EMBL" id="MEK9511923.1"/>
    </source>
</evidence>
<dbReference type="EMBL" id="JBBWYZ010000007">
    <property type="protein sequence ID" value="MEK9511923.1"/>
    <property type="molecule type" value="Genomic_DNA"/>
</dbReference>
<keyword evidence="2" id="KW-1185">Reference proteome</keyword>
<gene>
    <name evidence="1" type="ORF">AAEJ74_09545</name>
</gene>
<dbReference type="RefSeq" id="WP_006621679.1">
    <property type="nucleotide sequence ID" value="NZ_JBBWYZ010000007.1"/>
</dbReference>
<comment type="caution">
    <text evidence="1">The sequence shown here is derived from an EMBL/GenBank/DDBJ whole genome shotgun (WGS) entry which is preliminary data.</text>
</comment>
<organism evidence="1 2">
    <name type="scientific">Limnospira fusiformis PMC 851.14</name>
    <dbReference type="NCBI Taxonomy" id="2219512"/>
    <lineage>
        <taxon>Bacteria</taxon>
        <taxon>Bacillati</taxon>
        <taxon>Cyanobacteriota</taxon>
        <taxon>Cyanophyceae</taxon>
        <taxon>Oscillatoriophycideae</taxon>
        <taxon>Oscillatoriales</taxon>
        <taxon>Sirenicapillariaceae</taxon>
        <taxon>Limnospira</taxon>
    </lineage>
</organism>
<proteinExistence type="predicted"/>
<accession>A0ABU9EJ23</accession>
<evidence type="ECO:0000313" key="2">
    <source>
        <dbReference type="Proteomes" id="UP001387447"/>
    </source>
</evidence>
<reference evidence="1 2" key="1">
    <citation type="journal article" date="2024" name="Front. Microbiol.">
        <title>Transcriptomic insights into the dominance of two phototrophs throughout the water column of a tropical hypersaline-alkaline crater lake (Dziani Dzaha, Mayotte).</title>
        <authorList>
            <person name="Duperron S."/>
            <person name="Halary S."/>
            <person name="Bouly J.-P."/>
            <person name="Roussel T."/>
            <person name="Hugoni M."/>
            <person name="Bruto M."/>
            <person name="Oger P."/>
            <person name="Duval C."/>
            <person name="Woo A."/>
            <person name="Jezequiel D."/>
            <person name="Ader M."/>
            <person name="Leboulanger C."/>
            <person name="Agogue H."/>
            <person name="Grossi V."/>
            <person name="Trousselier M."/>
            <person name="Bernard C."/>
        </authorList>
    </citation>
    <scope>NUCLEOTIDE SEQUENCE [LARGE SCALE GENOMIC DNA]</scope>
    <source>
        <strain evidence="1 2">PMC 851.14</strain>
    </source>
</reference>
<name>A0ABU9EJ23_LIMFS</name>